<dbReference type="PROSITE" id="PS51123">
    <property type="entry name" value="OMPA_2"/>
    <property type="match status" value="1"/>
</dbReference>
<dbReference type="PANTHER" id="PTHR30329:SF21">
    <property type="entry name" value="LIPOPROTEIN YIAD-RELATED"/>
    <property type="match status" value="1"/>
</dbReference>
<keyword evidence="3" id="KW-0998">Cell outer membrane</keyword>
<protein>
    <submittedName>
        <fullName evidence="5">Putative lipoprotein YiaD</fullName>
    </submittedName>
</protein>
<dbReference type="PANTHER" id="PTHR30329">
    <property type="entry name" value="STATOR ELEMENT OF FLAGELLAR MOTOR COMPLEX"/>
    <property type="match status" value="1"/>
</dbReference>
<evidence type="ECO:0000256" key="1">
    <source>
        <dbReference type="ARBA" id="ARBA00004442"/>
    </source>
</evidence>
<dbReference type="AlphaFoldDB" id="A0A5J4RI00"/>
<gene>
    <name evidence="5" type="ORF">EZS27_018310</name>
</gene>
<dbReference type="InterPro" id="IPR006664">
    <property type="entry name" value="OMP_bac"/>
</dbReference>
<keyword evidence="5" id="KW-0449">Lipoprotein</keyword>
<reference evidence="5" key="1">
    <citation type="submission" date="2019-03" db="EMBL/GenBank/DDBJ databases">
        <title>Single cell metagenomics reveals metabolic interactions within the superorganism composed of flagellate Streblomastix strix and complex community of Bacteroidetes bacteria on its surface.</title>
        <authorList>
            <person name="Treitli S.C."/>
            <person name="Kolisko M."/>
            <person name="Husnik F."/>
            <person name="Keeling P."/>
            <person name="Hampl V."/>
        </authorList>
    </citation>
    <scope>NUCLEOTIDE SEQUENCE</scope>
    <source>
        <strain evidence="5">STM</strain>
    </source>
</reference>
<comment type="caution">
    <text evidence="5">The sequence shown here is derived from an EMBL/GenBank/DDBJ whole genome shotgun (WGS) entry which is preliminary data.</text>
</comment>
<accession>A0A5J4RI00</accession>
<comment type="subcellular location">
    <subcellularLocation>
        <location evidence="1">Cell outer membrane</location>
    </subcellularLocation>
</comment>
<evidence type="ECO:0000313" key="5">
    <source>
        <dbReference type="EMBL" id="KAA6333258.1"/>
    </source>
</evidence>
<dbReference type="InterPro" id="IPR036737">
    <property type="entry name" value="OmpA-like_sf"/>
</dbReference>
<dbReference type="EMBL" id="SNRY01001135">
    <property type="protein sequence ID" value="KAA6333258.1"/>
    <property type="molecule type" value="Genomic_DNA"/>
</dbReference>
<dbReference type="SUPFAM" id="SSF103088">
    <property type="entry name" value="OmpA-like"/>
    <property type="match status" value="1"/>
</dbReference>
<dbReference type="Pfam" id="PF00691">
    <property type="entry name" value="OmpA"/>
    <property type="match status" value="1"/>
</dbReference>
<dbReference type="InterPro" id="IPR050330">
    <property type="entry name" value="Bact_OuterMem_StrucFunc"/>
</dbReference>
<evidence type="ECO:0000256" key="3">
    <source>
        <dbReference type="ARBA" id="ARBA00023237"/>
    </source>
</evidence>
<dbReference type="CDD" id="cd07185">
    <property type="entry name" value="OmpA_C-like"/>
    <property type="match status" value="1"/>
</dbReference>
<evidence type="ECO:0000256" key="2">
    <source>
        <dbReference type="ARBA" id="ARBA00023136"/>
    </source>
</evidence>
<sequence length="225" mass="22976">MKKIKITALLLSFILTLGGCGASYTVKGGAIGAGAGAVAGAIAGGLIGGNRKGAVVGAAIGTAVGGGTGALIGRKMDKNAEEAARIKGANVEKVTDSNGLAAVKVTFESGILFAFNSSALNETSKKSLQEFAAILKSDPTIDITIVGHTDKVGTFEANQTVSTKRAQAVNSYLQTCGVSNSQFKSVTGAGYSQYDESLSADQNRRVEVFMLASEQMIKNAESESN</sequence>
<keyword evidence="2" id="KW-0472">Membrane</keyword>
<dbReference type="GO" id="GO:0009279">
    <property type="term" value="C:cell outer membrane"/>
    <property type="evidence" value="ECO:0007669"/>
    <property type="project" value="UniProtKB-SubCell"/>
</dbReference>
<dbReference type="InterPro" id="IPR006665">
    <property type="entry name" value="OmpA-like"/>
</dbReference>
<dbReference type="Pfam" id="PF13488">
    <property type="entry name" value="Gly-zipper_Omp"/>
    <property type="match status" value="1"/>
</dbReference>
<evidence type="ECO:0000259" key="4">
    <source>
        <dbReference type="PROSITE" id="PS51123"/>
    </source>
</evidence>
<dbReference type="InterPro" id="IPR039567">
    <property type="entry name" value="Gly-zipper"/>
</dbReference>
<dbReference type="PRINTS" id="PR01021">
    <property type="entry name" value="OMPADOMAIN"/>
</dbReference>
<dbReference type="PROSITE" id="PS51257">
    <property type="entry name" value="PROKAR_LIPOPROTEIN"/>
    <property type="match status" value="1"/>
</dbReference>
<name>A0A5J4RI00_9ZZZZ</name>
<proteinExistence type="predicted"/>
<dbReference type="Gene3D" id="3.30.1330.60">
    <property type="entry name" value="OmpA-like domain"/>
    <property type="match status" value="1"/>
</dbReference>
<feature type="domain" description="OmpA-like" evidence="4">
    <location>
        <begin position="100"/>
        <end position="214"/>
    </location>
</feature>
<organism evidence="5">
    <name type="scientific">termite gut metagenome</name>
    <dbReference type="NCBI Taxonomy" id="433724"/>
    <lineage>
        <taxon>unclassified sequences</taxon>
        <taxon>metagenomes</taxon>
        <taxon>organismal metagenomes</taxon>
    </lineage>
</organism>